<evidence type="ECO:0000313" key="1">
    <source>
        <dbReference type="EMBL" id="PBK78850.1"/>
    </source>
</evidence>
<reference evidence="2" key="1">
    <citation type="journal article" date="2017" name="Nat. Ecol. Evol.">
        <title>Genome expansion and lineage-specific genetic innovations in the forest pathogenic fungi Armillaria.</title>
        <authorList>
            <person name="Sipos G."/>
            <person name="Prasanna A.N."/>
            <person name="Walter M.C."/>
            <person name="O'Connor E."/>
            <person name="Balint B."/>
            <person name="Krizsan K."/>
            <person name="Kiss B."/>
            <person name="Hess J."/>
            <person name="Varga T."/>
            <person name="Slot J."/>
            <person name="Riley R."/>
            <person name="Boka B."/>
            <person name="Rigling D."/>
            <person name="Barry K."/>
            <person name="Lee J."/>
            <person name="Mihaltcheva S."/>
            <person name="LaButti K."/>
            <person name="Lipzen A."/>
            <person name="Waldron R."/>
            <person name="Moloney N.M."/>
            <person name="Sperisen C."/>
            <person name="Kredics L."/>
            <person name="Vagvoelgyi C."/>
            <person name="Patrignani A."/>
            <person name="Fitzpatrick D."/>
            <person name="Nagy I."/>
            <person name="Doyle S."/>
            <person name="Anderson J.B."/>
            <person name="Grigoriev I.V."/>
            <person name="Gueldener U."/>
            <person name="Muensterkoetter M."/>
            <person name="Nagy L.G."/>
        </authorList>
    </citation>
    <scope>NUCLEOTIDE SEQUENCE [LARGE SCALE GENOMIC DNA]</scope>
    <source>
        <strain evidence="2">28-4</strain>
    </source>
</reference>
<keyword evidence="2" id="KW-1185">Reference proteome</keyword>
<gene>
    <name evidence="1" type="ORF">ARMSODRAFT_58034</name>
</gene>
<dbReference type="AlphaFoldDB" id="A0A2H3CAD0"/>
<proteinExistence type="predicted"/>
<dbReference type="EMBL" id="KZ293415">
    <property type="protein sequence ID" value="PBK78850.1"/>
    <property type="molecule type" value="Genomic_DNA"/>
</dbReference>
<dbReference type="Proteomes" id="UP000218334">
    <property type="component" value="Unassembled WGS sequence"/>
</dbReference>
<evidence type="ECO:0000313" key="2">
    <source>
        <dbReference type="Proteomes" id="UP000218334"/>
    </source>
</evidence>
<sequence>MMREAHDSFRASTMGIDRRTVEEIGRRALHGLGYRLDISPNDWKASLEDFHRFAATCSFPSASGYTRTVVNNILDKLKIDAPPGIPLRARTGFSEQGSIEPPSLTDISGIFTGAVYSPRIIWKAAEVHPAVPWNVPNDSVVGRDTRHIGQRIGPDERLLGVSEQHPGVWNRQGGTAGGRVAIEQHTAAHFFRTHGTSAGNRQIFWPSNDAQRIQPDDGSFDMQGDTRNDLPVRHNVAMMVGRHIRPDMQFLETQRPPFASRSAQDHRMIWQSDNRISGQRPVSGGLIFRGPNETNIWAPQRGEYPGDGWFTRQGNQIASRTSLHW</sequence>
<name>A0A2H3CAD0_9AGAR</name>
<protein>
    <submittedName>
        <fullName evidence="1">Uncharacterized protein</fullName>
    </submittedName>
</protein>
<accession>A0A2H3CAD0</accession>
<organism evidence="1 2">
    <name type="scientific">Armillaria solidipes</name>
    <dbReference type="NCBI Taxonomy" id="1076256"/>
    <lineage>
        <taxon>Eukaryota</taxon>
        <taxon>Fungi</taxon>
        <taxon>Dikarya</taxon>
        <taxon>Basidiomycota</taxon>
        <taxon>Agaricomycotina</taxon>
        <taxon>Agaricomycetes</taxon>
        <taxon>Agaricomycetidae</taxon>
        <taxon>Agaricales</taxon>
        <taxon>Marasmiineae</taxon>
        <taxon>Physalacriaceae</taxon>
        <taxon>Armillaria</taxon>
    </lineage>
</organism>